<reference evidence="2" key="1">
    <citation type="journal article" date="2016" name="Ticks Tick Borne Dis.">
        <title>De novo assembly and annotation of the salivary gland transcriptome of Rhipicephalus appendiculatus male and female ticks during blood feeding.</title>
        <authorList>
            <person name="de Castro M.H."/>
            <person name="de Klerk D."/>
            <person name="Pienaar R."/>
            <person name="Latif A.A."/>
            <person name="Rees D.J."/>
            <person name="Mans B.J."/>
        </authorList>
    </citation>
    <scope>NUCLEOTIDE SEQUENCE</scope>
    <source>
        <tissue evidence="2">Salivary glands</tissue>
    </source>
</reference>
<accession>A0A131Z9W2</accession>
<evidence type="ECO:0000313" key="2">
    <source>
        <dbReference type="EMBL" id="JAP87600.1"/>
    </source>
</evidence>
<dbReference type="EMBL" id="GEDV01000957">
    <property type="protein sequence ID" value="JAP87600.1"/>
    <property type="molecule type" value="Transcribed_RNA"/>
</dbReference>
<organism evidence="2">
    <name type="scientific">Rhipicephalus appendiculatus</name>
    <name type="common">Brown ear tick</name>
    <dbReference type="NCBI Taxonomy" id="34631"/>
    <lineage>
        <taxon>Eukaryota</taxon>
        <taxon>Metazoa</taxon>
        <taxon>Ecdysozoa</taxon>
        <taxon>Arthropoda</taxon>
        <taxon>Chelicerata</taxon>
        <taxon>Arachnida</taxon>
        <taxon>Acari</taxon>
        <taxon>Parasitiformes</taxon>
        <taxon>Ixodida</taxon>
        <taxon>Ixodoidea</taxon>
        <taxon>Ixodidae</taxon>
        <taxon>Rhipicephalinae</taxon>
        <taxon>Rhipicephalus</taxon>
        <taxon>Rhipicephalus</taxon>
    </lineage>
</organism>
<feature type="non-terminal residue" evidence="2">
    <location>
        <position position="1"/>
    </location>
</feature>
<evidence type="ECO:0000256" key="1">
    <source>
        <dbReference type="SAM" id="MobiDB-lite"/>
    </source>
</evidence>
<protein>
    <submittedName>
        <fullName evidence="2">Uncharacterized protein</fullName>
    </submittedName>
</protein>
<sequence>RFTEADLFLAYIPILFEPCLQNLPIVMAASKLNLYRQSTVASQRRCGSTPHRVQIIGDVRWPSLLEPACVERSITDRVRGSPTPRTRARRTFRAPC</sequence>
<name>A0A131Z9W2_RHIAP</name>
<proteinExistence type="predicted"/>
<feature type="compositionally biased region" description="Basic residues" evidence="1">
    <location>
        <begin position="86"/>
        <end position="96"/>
    </location>
</feature>
<feature type="region of interest" description="Disordered" evidence="1">
    <location>
        <begin position="77"/>
        <end position="96"/>
    </location>
</feature>
<dbReference type="AlphaFoldDB" id="A0A131Z9W2"/>